<dbReference type="SUPFAM" id="SSF56574">
    <property type="entry name" value="Serpins"/>
    <property type="match status" value="1"/>
</dbReference>
<dbReference type="Pfam" id="PF00079">
    <property type="entry name" value="Serpin"/>
    <property type="match status" value="1"/>
</dbReference>
<gene>
    <name evidence="11" type="ORF">HPB48_004920</name>
</gene>
<dbReference type="PANTHER" id="PTHR11461">
    <property type="entry name" value="SERINE PROTEASE INHIBITOR, SERPIN"/>
    <property type="match status" value="1"/>
</dbReference>
<keyword evidence="6" id="KW-0722">Serine protease inhibitor</keyword>
<dbReference type="InterPro" id="IPR023796">
    <property type="entry name" value="Serpin_dom"/>
</dbReference>
<organism evidence="11 12">
    <name type="scientific">Haemaphysalis longicornis</name>
    <name type="common">Bush tick</name>
    <dbReference type="NCBI Taxonomy" id="44386"/>
    <lineage>
        <taxon>Eukaryota</taxon>
        <taxon>Metazoa</taxon>
        <taxon>Ecdysozoa</taxon>
        <taxon>Arthropoda</taxon>
        <taxon>Chelicerata</taxon>
        <taxon>Arachnida</taxon>
        <taxon>Acari</taxon>
        <taxon>Parasitiformes</taxon>
        <taxon>Ixodida</taxon>
        <taxon>Ixodoidea</taxon>
        <taxon>Ixodidae</taxon>
        <taxon>Haemaphysalinae</taxon>
        <taxon>Haemaphysalis</taxon>
    </lineage>
</organism>
<evidence type="ECO:0000313" key="11">
    <source>
        <dbReference type="EMBL" id="KAH9373175.1"/>
    </source>
</evidence>
<sequence>MLAQLACLILAVAAASGGGAKLAAADNWFALRLLPVLPRSEDQNVFYSPYSVATALGMAYAGARGTTRRELYDALGYATARIEEGGVAVAHSEQRLLLLAPSNSTIKVANAAVVNEDLNVLPSYVDILKRYFGAELFEADFARAGRKAVDSINTWVSQKTQHKISTLFDEPLDKATRLILINAIYFKGTWRTMFDKAKTVMAPFHADGAFPTEVRTMRGTMKTGYAHAREIHAHVLDLPYAGLDYSMTILLPQRRGIEALKRNLTLEALGRAVSRLRETMVEVHLPRFRLEETYMLRDVLPKVGVRKMFDDSEADLSGVTGGRDLCVTDVVHKAVVEVNEEGSEASAVSSAVITSRMAPLRFRADRPFLFFIRNSRTRAILFVGQVNRVP</sequence>
<reference evidence="11 12" key="1">
    <citation type="journal article" date="2020" name="Cell">
        <title>Large-Scale Comparative Analyses of Tick Genomes Elucidate Their Genetic Diversity and Vector Capacities.</title>
        <authorList>
            <consortium name="Tick Genome and Microbiome Consortium (TIGMIC)"/>
            <person name="Jia N."/>
            <person name="Wang J."/>
            <person name="Shi W."/>
            <person name="Du L."/>
            <person name="Sun Y."/>
            <person name="Zhan W."/>
            <person name="Jiang J.F."/>
            <person name="Wang Q."/>
            <person name="Zhang B."/>
            <person name="Ji P."/>
            <person name="Bell-Sakyi L."/>
            <person name="Cui X.M."/>
            <person name="Yuan T.T."/>
            <person name="Jiang B.G."/>
            <person name="Yang W.F."/>
            <person name="Lam T.T."/>
            <person name="Chang Q.C."/>
            <person name="Ding S.J."/>
            <person name="Wang X.J."/>
            <person name="Zhu J.G."/>
            <person name="Ruan X.D."/>
            <person name="Zhao L."/>
            <person name="Wei J.T."/>
            <person name="Ye R.Z."/>
            <person name="Que T.C."/>
            <person name="Du C.H."/>
            <person name="Zhou Y.H."/>
            <person name="Cheng J.X."/>
            <person name="Dai P.F."/>
            <person name="Guo W.B."/>
            <person name="Han X.H."/>
            <person name="Huang E.J."/>
            <person name="Li L.F."/>
            <person name="Wei W."/>
            <person name="Gao Y.C."/>
            <person name="Liu J.Z."/>
            <person name="Shao H.Z."/>
            <person name="Wang X."/>
            <person name="Wang C.C."/>
            <person name="Yang T.C."/>
            <person name="Huo Q.B."/>
            <person name="Li W."/>
            <person name="Chen H.Y."/>
            <person name="Chen S.E."/>
            <person name="Zhou L.G."/>
            <person name="Ni X.B."/>
            <person name="Tian J.H."/>
            <person name="Sheng Y."/>
            <person name="Liu T."/>
            <person name="Pan Y.S."/>
            <person name="Xia L.Y."/>
            <person name="Li J."/>
            <person name="Zhao F."/>
            <person name="Cao W.C."/>
        </authorList>
    </citation>
    <scope>NUCLEOTIDE SEQUENCE [LARGE SCALE GENOMIC DNA]</scope>
    <source>
        <strain evidence="11">HaeL-2018</strain>
    </source>
</reference>
<dbReference type="InterPro" id="IPR036186">
    <property type="entry name" value="Serpin_sf"/>
</dbReference>
<dbReference type="VEuPathDB" id="VectorBase:HLOH_045892"/>
<dbReference type="SMART" id="SM00093">
    <property type="entry name" value="SERPIN"/>
    <property type="match status" value="1"/>
</dbReference>
<keyword evidence="4" id="KW-0646">Protease inhibitor</keyword>
<dbReference type="Gene3D" id="3.30.497.10">
    <property type="entry name" value="Antithrombin, subunit I, domain 2"/>
    <property type="match status" value="1"/>
</dbReference>
<dbReference type="GO" id="GO:0004867">
    <property type="term" value="F:serine-type endopeptidase inhibitor activity"/>
    <property type="evidence" value="ECO:0007669"/>
    <property type="project" value="UniProtKB-KW"/>
</dbReference>
<evidence type="ECO:0000259" key="10">
    <source>
        <dbReference type="SMART" id="SM00093"/>
    </source>
</evidence>
<name>A0A9J6GEF1_HAELO</name>
<dbReference type="InterPro" id="IPR042178">
    <property type="entry name" value="Serpin_sf_1"/>
</dbReference>
<comment type="subcellular location">
    <subcellularLocation>
        <location evidence="1">Secreted</location>
    </subcellularLocation>
</comment>
<feature type="domain" description="Serpin" evidence="10">
    <location>
        <begin position="31"/>
        <end position="389"/>
    </location>
</feature>
<dbReference type="InterPro" id="IPR023795">
    <property type="entry name" value="Serpin_CS"/>
</dbReference>
<feature type="signal peptide" evidence="9">
    <location>
        <begin position="1"/>
        <end position="25"/>
    </location>
</feature>
<keyword evidence="5 9" id="KW-0732">Signal</keyword>
<evidence type="ECO:0000256" key="3">
    <source>
        <dbReference type="ARBA" id="ARBA00022525"/>
    </source>
</evidence>
<feature type="chain" id="PRO_5039925523" description="Serpin domain-containing protein" evidence="9">
    <location>
        <begin position="26"/>
        <end position="390"/>
    </location>
</feature>
<evidence type="ECO:0000256" key="1">
    <source>
        <dbReference type="ARBA" id="ARBA00004613"/>
    </source>
</evidence>
<evidence type="ECO:0000256" key="2">
    <source>
        <dbReference type="ARBA" id="ARBA00009500"/>
    </source>
</evidence>
<dbReference type="AlphaFoldDB" id="A0A9J6GEF1"/>
<dbReference type="CDD" id="cd19577">
    <property type="entry name" value="serpinJ_IRS-2-like"/>
    <property type="match status" value="1"/>
</dbReference>
<keyword evidence="12" id="KW-1185">Reference proteome</keyword>
<dbReference type="PANTHER" id="PTHR11461:SF211">
    <property type="entry name" value="GH10112P-RELATED"/>
    <property type="match status" value="1"/>
</dbReference>
<evidence type="ECO:0000256" key="5">
    <source>
        <dbReference type="ARBA" id="ARBA00022729"/>
    </source>
</evidence>
<protein>
    <recommendedName>
        <fullName evidence="10">Serpin domain-containing protein</fullName>
    </recommendedName>
</protein>
<dbReference type="EMBL" id="JABSTR010000006">
    <property type="protein sequence ID" value="KAH9373175.1"/>
    <property type="molecule type" value="Genomic_DNA"/>
</dbReference>
<dbReference type="PROSITE" id="PS00284">
    <property type="entry name" value="SERPIN"/>
    <property type="match status" value="1"/>
</dbReference>
<evidence type="ECO:0000256" key="9">
    <source>
        <dbReference type="SAM" id="SignalP"/>
    </source>
</evidence>
<proteinExistence type="inferred from homology"/>
<evidence type="ECO:0000256" key="7">
    <source>
        <dbReference type="ARBA" id="ARBA00023180"/>
    </source>
</evidence>
<comment type="caution">
    <text evidence="11">The sequence shown here is derived from an EMBL/GenBank/DDBJ whole genome shotgun (WGS) entry which is preliminary data.</text>
</comment>
<accession>A0A9J6GEF1</accession>
<dbReference type="GO" id="GO:0005615">
    <property type="term" value="C:extracellular space"/>
    <property type="evidence" value="ECO:0007669"/>
    <property type="project" value="InterPro"/>
</dbReference>
<dbReference type="Gene3D" id="2.30.39.10">
    <property type="entry name" value="Alpha-1-antitrypsin, domain 1"/>
    <property type="match status" value="1"/>
</dbReference>
<evidence type="ECO:0000256" key="4">
    <source>
        <dbReference type="ARBA" id="ARBA00022690"/>
    </source>
</evidence>
<dbReference type="OMA" id="DSYARHT"/>
<dbReference type="InterPro" id="IPR042185">
    <property type="entry name" value="Serpin_sf_2"/>
</dbReference>
<dbReference type="OrthoDB" id="47207at2759"/>
<comment type="similarity">
    <text evidence="2 8">Belongs to the serpin family.</text>
</comment>
<dbReference type="FunFam" id="3.30.497.10:FF:000031">
    <property type="entry name" value="Putative salivary serpin"/>
    <property type="match status" value="1"/>
</dbReference>
<keyword evidence="3" id="KW-0964">Secreted</keyword>
<evidence type="ECO:0000256" key="8">
    <source>
        <dbReference type="RuleBase" id="RU000411"/>
    </source>
</evidence>
<dbReference type="InterPro" id="IPR000215">
    <property type="entry name" value="Serpin_fam"/>
</dbReference>
<evidence type="ECO:0000256" key="6">
    <source>
        <dbReference type="ARBA" id="ARBA00022900"/>
    </source>
</evidence>
<keyword evidence="7" id="KW-0325">Glycoprotein</keyword>
<dbReference type="Proteomes" id="UP000821853">
    <property type="component" value="Chromosome 4"/>
</dbReference>
<evidence type="ECO:0000313" key="12">
    <source>
        <dbReference type="Proteomes" id="UP000821853"/>
    </source>
</evidence>